<feature type="transmembrane region" description="Helical" evidence="8">
    <location>
        <begin position="145"/>
        <end position="164"/>
    </location>
</feature>
<dbReference type="GO" id="GO:0005886">
    <property type="term" value="C:plasma membrane"/>
    <property type="evidence" value="ECO:0007669"/>
    <property type="project" value="UniProtKB-SubCell"/>
</dbReference>
<evidence type="ECO:0000313" key="11">
    <source>
        <dbReference type="Proteomes" id="UP000650477"/>
    </source>
</evidence>
<dbReference type="InterPro" id="IPR037185">
    <property type="entry name" value="EmrE-like"/>
</dbReference>
<feature type="transmembrane region" description="Helical" evidence="8">
    <location>
        <begin position="240"/>
        <end position="260"/>
    </location>
</feature>
<proteinExistence type="inferred from homology"/>
<evidence type="ECO:0000259" key="9">
    <source>
        <dbReference type="Pfam" id="PF00892"/>
    </source>
</evidence>
<feature type="transmembrane region" description="Helical" evidence="8">
    <location>
        <begin position="176"/>
        <end position="194"/>
    </location>
</feature>
<dbReference type="AlphaFoldDB" id="A0A8I0U5V7"/>
<name>A0A8I0U5V7_MORMO</name>
<reference evidence="10" key="1">
    <citation type="submission" date="2017-12" db="EMBL/GenBank/DDBJ databases">
        <title>Genome sequencing and analysis.</title>
        <authorList>
            <person name="Huang Y.-T."/>
        </authorList>
    </citation>
    <scope>NUCLEOTIDE SEQUENCE</scope>
    <source>
        <strain evidence="10">VGH116</strain>
    </source>
</reference>
<evidence type="ECO:0000256" key="8">
    <source>
        <dbReference type="SAM" id="Phobius"/>
    </source>
</evidence>
<feature type="transmembrane region" description="Helical" evidence="8">
    <location>
        <begin position="35"/>
        <end position="57"/>
    </location>
</feature>
<keyword evidence="6 8" id="KW-0472">Membrane</keyword>
<dbReference type="SUPFAM" id="SSF103481">
    <property type="entry name" value="Multidrug resistance efflux transporter EmrE"/>
    <property type="match status" value="2"/>
</dbReference>
<dbReference type="EMBL" id="PKLF01000006">
    <property type="protein sequence ID" value="MBE8612369.1"/>
    <property type="molecule type" value="Genomic_DNA"/>
</dbReference>
<feature type="domain" description="EamA" evidence="9">
    <location>
        <begin position="8"/>
        <end position="136"/>
    </location>
</feature>
<keyword evidence="3" id="KW-1003">Cell membrane</keyword>
<dbReference type="Proteomes" id="UP000650477">
    <property type="component" value="Unassembled WGS sequence"/>
</dbReference>
<sequence>MTEKKVLLCMALVIALIWGSNFPVSKSAIEHIGAWLFRFYCNVISVVILLIVVLFLFRKEIVFKDVLLCIPLGVFNLFLVPLLNNIALFYTDAVKASVLIYTMPAFTSLIYVVINRSINIKYVMTAFLGVTGILVFIAVDKIGTGELIILISAFFWATGTVLSEKIPVKSNLLLRVFYQNGISLLLIVLTMPFMSDDIQLPLSVISQPRVLLPVLYTGITGGVFVYILWFYMIEKGGAELTSCAILLSPVISVFISCFFLDESVTLSMLAGMLFIISGLFIAFRKEKSSGR</sequence>
<evidence type="ECO:0000256" key="2">
    <source>
        <dbReference type="ARBA" id="ARBA00009853"/>
    </source>
</evidence>
<evidence type="ECO:0000256" key="6">
    <source>
        <dbReference type="ARBA" id="ARBA00023136"/>
    </source>
</evidence>
<keyword evidence="4 8" id="KW-0812">Transmembrane</keyword>
<feature type="transmembrane region" description="Helical" evidence="8">
    <location>
        <begin position="66"/>
        <end position="90"/>
    </location>
</feature>
<accession>A0A8I0U5V7</accession>
<keyword evidence="5 8" id="KW-1133">Transmembrane helix</keyword>
<dbReference type="InterPro" id="IPR000620">
    <property type="entry name" value="EamA_dom"/>
</dbReference>
<evidence type="ECO:0000256" key="4">
    <source>
        <dbReference type="ARBA" id="ARBA00022692"/>
    </source>
</evidence>
<evidence type="ECO:0000256" key="3">
    <source>
        <dbReference type="ARBA" id="ARBA00022475"/>
    </source>
</evidence>
<feature type="transmembrane region" description="Helical" evidence="8">
    <location>
        <begin position="121"/>
        <end position="139"/>
    </location>
</feature>
<comment type="caution">
    <text evidence="10">The sequence shown here is derived from an EMBL/GenBank/DDBJ whole genome shotgun (WGS) entry which is preliminary data.</text>
</comment>
<dbReference type="PANTHER" id="PTHR32322">
    <property type="entry name" value="INNER MEMBRANE TRANSPORTER"/>
    <property type="match status" value="1"/>
</dbReference>
<evidence type="ECO:0000313" key="10">
    <source>
        <dbReference type="EMBL" id="MBE8612369.1"/>
    </source>
</evidence>
<organism evidence="10 11">
    <name type="scientific">Morganella morganii</name>
    <name type="common">Proteus morganii</name>
    <dbReference type="NCBI Taxonomy" id="582"/>
    <lineage>
        <taxon>Bacteria</taxon>
        <taxon>Pseudomonadati</taxon>
        <taxon>Pseudomonadota</taxon>
        <taxon>Gammaproteobacteria</taxon>
        <taxon>Enterobacterales</taxon>
        <taxon>Morganellaceae</taxon>
        <taxon>Morganella</taxon>
    </lineage>
</organism>
<feature type="transmembrane region" description="Helical" evidence="8">
    <location>
        <begin position="96"/>
        <end position="114"/>
    </location>
</feature>
<dbReference type="PANTHER" id="PTHR32322:SF18">
    <property type="entry name" value="S-ADENOSYLMETHIONINE_S-ADENOSYLHOMOCYSTEINE TRANSPORTER"/>
    <property type="match status" value="1"/>
</dbReference>
<evidence type="ECO:0000256" key="7">
    <source>
        <dbReference type="ARBA" id="ARBA00040595"/>
    </source>
</evidence>
<gene>
    <name evidence="10" type="ORF">CYG68_08030</name>
</gene>
<evidence type="ECO:0000256" key="1">
    <source>
        <dbReference type="ARBA" id="ARBA00004651"/>
    </source>
</evidence>
<feature type="transmembrane region" description="Helical" evidence="8">
    <location>
        <begin position="214"/>
        <end position="233"/>
    </location>
</feature>
<comment type="similarity">
    <text evidence="2">Belongs to the drug/metabolite transporter (DMT) superfamily. 10 TMS drug/metabolite exporter (DME) (TC 2.A.7.3) family.</text>
</comment>
<dbReference type="InterPro" id="IPR050638">
    <property type="entry name" value="AA-Vitamin_Transporters"/>
</dbReference>
<dbReference type="Pfam" id="PF00892">
    <property type="entry name" value="EamA"/>
    <property type="match status" value="2"/>
</dbReference>
<comment type="subcellular location">
    <subcellularLocation>
        <location evidence="1">Cell membrane</location>
        <topology evidence="1">Multi-pass membrane protein</topology>
    </subcellularLocation>
</comment>
<protein>
    <recommendedName>
        <fullName evidence="7">Threonine/homoserine exporter RhtA</fullName>
    </recommendedName>
</protein>
<feature type="transmembrane region" description="Helical" evidence="8">
    <location>
        <begin position="266"/>
        <end position="283"/>
    </location>
</feature>
<evidence type="ECO:0000256" key="5">
    <source>
        <dbReference type="ARBA" id="ARBA00022989"/>
    </source>
</evidence>
<feature type="domain" description="EamA" evidence="9">
    <location>
        <begin position="144"/>
        <end position="283"/>
    </location>
</feature>